<dbReference type="Proteomes" id="UP000789405">
    <property type="component" value="Unassembled WGS sequence"/>
</dbReference>
<keyword evidence="1" id="KW-0862">Zinc</keyword>
<dbReference type="GO" id="GO:0008270">
    <property type="term" value="F:zinc ion binding"/>
    <property type="evidence" value="ECO:0007669"/>
    <property type="project" value="UniProtKB-KW"/>
</dbReference>
<dbReference type="OrthoDB" id="2403532at2759"/>
<dbReference type="SUPFAM" id="SSF57667">
    <property type="entry name" value="beta-beta-alpha zinc fingers"/>
    <property type="match status" value="1"/>
</dbReference>
<feature type="non-terminal residue" evidence="3">
    <location>
        <position position="1"/>
    </location>
</feature>
<evidence type="ECO:0000256" key="1">
    <source>
        <dbReference type="PROSITE-ProRule" id="PRU00042"/>
    </source>
</evidence>
<accession>A0A9N9HRP6</accession>
<comment type="caution">
    <text evidence="3">The sequence shown here is derived from an EMBL/GenBank/DDBJ whole genome shotgun (WGS) entry which is preliminary data.</text>
</comment>
<keyword evidence="1" id="KW-0479">Metal-binding</keyword>
<gene>
    <name evidence="3" type="ORF">DERYTH_LOCUS13068</name>
</gene>
<dbReference type="PROSITE" id="PS50157">
    <property type="entry name" value="ZINC_FINGER_C2H2_2"/>
    <property type="match status" value="1"/>
</dbReference>
<keyword evidence="4" id="KW-1185">Reference proteome</keyword>
<sequence>NNLMRNNIMALFKPFSCHLCNNSYSSKSSLRCHENTKHNINRVVPHHQHLPKLSEGIINHFRAVLLHDINSKLGFHRSNEGLKHLQWNFPESLFYTFFSNESGFSYRPSLRKYFCIFKGQNGYDRIGTILGCNSWGKRKNEIGCETFVLVEEKDNNGNLVEKNIEFIWQEKSITKQADNKVHYISHEILKCILELCRKTVEIN</sequence>
<dbReference type="InterPro" id="IPR013087">
    <property type="entry name" value="Znf_C2H2_type"/>
</dbReference>
<organism evidence="3 4">
    <name type="scientific">Dentiscutata erythropus</name>
    <dbReference type="NCBI Taxonomy" id="1348616"/>
    <lineage>
        <taxon>Eukaryota</taxon>
        <taxon>Fungi</taxon>
        <taxon>Fungi incertae sedis</taxon>
        <taxon>Mucoromycota</taxon>
        <taxon>Glomeromycotina</taxon>
        <taxon>Glomeromycetes</taxon>
        <taxon>Diversisporales</taxon>
        <taxon>Gigasporaceae</taxon>
        <taxon>Dentiscutata</taxon>
    </lineage>
</organism>
<dbReference type="PROSITE" id="PS00028">
    <property type="entry name" value="ZINC_FINGER_C2H2_1"/>
    <property type="match status" value="1"/>
</dbReference>
<evidence type="ECO:0000313" key="3">
    <source>
        <dbReference type="EMBL" id="CAG8702363.1"/>
    </source>
</evidence>
<dbReference type="InterPro" id="IPR036236">
    <property type="entry name" value="Znf_C2H2_sf"/>
</dbReference>
<dbReference type="EMBL" id="CAJVPY010008919">
    <property type="protein sequence ID" value="CAG8702363.1"/>
    <property type="molecule type" value="Genomic_DNA"/>
</dbReference>
<proteinExistence type="predicted"/>
<protein>
    <submittedName>
        <fullName evidence="3">23066_t:CDS:1</fullName>
    </submittedName>
</protein>
<feature type="domain" description="C2H2-type" evidence="2">
    <location>
        <begin position="15"/>
        <end position="43"/>
    </location>
</feature>
<name>A0A9N9HRP6_9GLOM</name>
<reference evidence="3" key="1">
    <citation type="submission" date="2021-06" db="EMBL/GenBank/DDBJ databases">
        <authorList>
            <person name="Kallberg Y."/>
            <person name="Tangrot J."/>
            <person name="Rosling A."/>
        </authorList>
    </citation>
    <scope>NUCLEOTIDE SEQUENCE</scope>
    <source>
        <strain evidence="3">MA453B</strain>
    </source>
</reference>
<evidence type="ECO:0000259" key="2">
    <source>
        <dbReference type="PROSITE" id="PS50157"/>
    </source>
</evidence>
<keyword evidence="1" id="KW-0863">Zinc-finger</keyword>
<evidence type="ECO:0000313" key="4">
    <source>
        <dbReference type="Proteomes" id="UP000789405"/>
    </source>
</evidence>
<dbReference type="AlphaFoldDB" id="A0A9N9HRP6"/>